<dbReference type="AlphaFoldDB" id="A0ABD3C3W1"/>
<accession>A0ABD3C3W1</accession>
<name>A0ABD3C3W1_9LAMI</name>
<dbReference type="Gene3D" id="2.40.70.10">
    <property type="entry name" value="Acid Proteases"/>
    <property type="match status" value="1"/>
</dbReference>
<feature type="region of interest" description="Disordered" evidence="1">
    <location>
        <begin position="51"/>
        <end position="93"/>
    </location>
</feature>
<dbReference type="EMBL" id="JAVIJP010000054">
    <property type="protein sequence ID" value="KAL3624153.1"/>
    <property type="molecule type" value="Genomic_DNA"/>
</dbReference>
<dbReference type="PANTHER" id="PTHR37720">
    <property type="entry name" value="OS10G0481400 PROTEIN"/>
    <property type="match status" value="1"/>
</dbReference>
<proteinExistence type="predicted"/>
<gene>
    <name evidence="3" type="ORF">CASFOL_032969</name>
</gene>
<organism evidence="3 4">
    <name type="scientific">Castilleja foliolosa</name>
    <dbReference type="NCBI Taxonomy" id="1961234"/>
    <lineage>
        <taxon>Eukaryota</taxon>
        <taxon>Viridiplantae</taxon>
        <taxon>Streptophyta</taxon>
        <taxon>Embryophyta</taxon>
        <taxon>Tracheophyta</taxon>
        <taxon>Spermatophyta</taxon>
        <taxon>Magnoliopsida</taxon>
        <taxon>eudicotyledons</taxon>
        <taxon>Gunneridae</taxon>
        <taxon>Pentapetalae</taxon>
        <taxon>asterids</taxon>
        <taxon>lamiids</taxon>
        <taxon>Lamiales</taxon>
        <taxon>Orobanchaceae</taxon>
        <taxon>Pedicularideae</taxon>
        <taxon>Castillejinae</taxon>
        <taxon>Castilleja</taxon>
    </lineage>
</organism>
<evidence type="ECO:0000259" key="2">
    <source>
        <dbReference type="Pfam" id="PF19259"/>
    </source>
</evidence>
<sequence length="501" mass="56870">MGAPTNTSRIEALEKFVASTASHDDLNRAEERLNQQLKELRELILASMAATTNRNQSENGGPAAHDTVTPEVRREPELPPERPETGNQLRFPVPRVDFPKFDGGDARSWIRKCQRYFLLNPMVDENKVMLAGMNLEGSAEYWFMDHIEGKDINWNRFVELFLNRFVSLRNEDVIGEFNKLKQTTTVEKYIEKFAELRSYMLYRDCHLDEFYFLRSFYSGLKEEIRHMVELLCPHNLEQAYMMARKQEIVVESWSKGGKPTPRVPVWPRENKTSDFSKRELPTTGNGLCFNCDEPYTFGHKCQKLFVLIMEDEESEPASELSGELDEEELDCGVSLHALRGQVPTDTIKLAGKVKNNQLVILVDSGSTHSFLDPNVVAKVKCEVEVTNPLQVTVAGGGKIICSSRCPDFEWEMAGHVFSANLMTGLNGAKERLLGAALGSVLTGFVVFEQRKSIYRSISHSEFQPAEPIFGRESRQEFAHIWNKSVDKTLGSLVESLSSRGW</sequence>
<protein>
    <recommendedName>
        <fullName evidence="2">Ty3 transposon capsid-like protein domain-containing protein</fullName>
    </recommendedName>
</protein>
<reference evidence="4" key="1">
    <citation type="journal article" date="2024" name="IScience">
        <title>Strigolactones Initiate the Formation of Haustorium-like Structures in Castilleja.</title>
        <authorList>
            <person name="Buerger M."/>
            <person name="Peterson D."/>
            <person name="Chory J."/>
        </authorList>
    </citation>
    <scope>NUCLEOTIDE SEQUENCE [LARGE SCALE GENOMIC DNA]</scope>
</reference>
<keyword evidence="4" id="KW-1185">Reference proteome</keyword>
<dbReference type="Pfam" id="PF08284">
    <property type="entry name" value="RVP_2"/>
    <property type="match status" value="1"/>
</dbReference>
<dbReference type="PANTHER" id="PTHR37720:SF2">
    <property type="entry name" value="OS10G0481400 PROTEIN"/>
    <property type="match status" value="1"/>
</dbReference>
<dbReference type="CDD" id="cd00303">
    <property type="entry name" value="retropepsin_like"/>
    <property type="match status" value="1"/>
</dbReference>
<comment type="caution">
    <text evidence="3">The sequence shown here is derived from an EMBL/GenBank/DDBJ whole genome shotgun (WGS) entry which is preliminary data.</text>
</comment>
<dbReference type="Pfam" id="PF19259">
    <property type="entry name" value="Ty3_capsid"/>
    <property type="match status" value="1"/>
</dbReference>
<evidence type="ECO:0000313" key="4">
    <source>
        <dbReference type="Proteomes" id="UP001632038"/>
    </source>
</evidence>
<evidence type="ECO:0000313" key="3">
    <source>
        <dbReference type="EMBL" id="KAL3624153.1"/>
    </source>
</evidence>
<feature type="domain" description="Ty3 transposon capsid-like protein" evidence="2">
    <location>
        <begin position="122"/>
        <end position="254"/>
    </location>
</feature>
<feature type="compositionally biased region" description="Basic and acidic residues" evidence="1">
    <location>
        <begin position="71"/>
        <end position="84"/>
    </location>
</feature>
<dbReference type="Proteomes" id="UP001632038">
    <property type="component" value="Unassembled WGS sequence"/>
</dbReference>
<evidence type="ECO:0000256" key="1">
    <source>
        <dbReference type="SAM" id="MobiDB-lite"/>
    </source>
</evidence>
<dbReference type="InterPro" id="IPR045358">
    <property type="entry name" value="Ty3_capsid"/>
</dbReference>
<dbReference type="InterPro" id="IPR021109">
    <property type="entry name" value="Peptidase_aspartic_dom_sf"/>
</dbReference>